<name>X1UHK8_9ZZZZ</name>
<gene>
    <name evidence="1" type="ORF">S12H4_38393</name>
</gene>
<comment type="caution">
    <text evidence="1">The sequence shown here is derived from an EMBL/GenBank/DDBJ whole genome shotgun (WGS) entry which is preliminary data.</text>
</comment>
<dbReference type="GO" id="GO:0006457">
    <property type="term" value="P:protein folding"/>
    <property type="evidence" value="ECO:0007669"/>
    <property type="project" value="InterPro"/>
</dbReference>
<reference evidence="1" key="1">
    <citation type="journal article" date="2014" name="Front. Microbiol.">
        <title>High frequency of phylogenetically diverse reductive dehalogenase-homologous genes in deep subseafloor sedimentary metagenomes.</title>
        <authorList>
            <person name="Kawai M."/>
            <person name="Futagami T."/>
            <person name="Toyoda A."/>
            <person name="Takaki Y."/>
            <person name="Nishi S."/>
            <person name="Hori S."/>
            <person name="Arai W."/>
            <person name="Tsubouchi T."/>
            <person name="Morono Y."/>
            <person name="Uchiyama I."/>
            <person name="Ito T."/>
            <person name="Fujiyama A."/>
            <person name="Inagaki F."/>
            <person name="Takami H."/>
        </authorList>
    </citation>
    <scope>NUCLEOTIDE SEQUENCE</scope>
    <source>
        <strain evidence="1">Expedition CK06-06</strain>
    </source>
</reference>
<organism evidence="1">
    <name type="scientific">marine sediment metagenome</name>
    <dbReference type="NCBI Taxonomy" id="412755"/>
    <lineage>
        <taxon>unclassified sequences</taxon>
        <taxon>metagenomes</taxon>
        <taxon>ecological metagenomes</taxon>
    </lineage>
</organism>
<dbReference type="EMBL" id="BARW01023106">
    <property type="protein sequence ID" value="GAI91854.1"/>
    <property type="molecule type" value="Genomic_DNA"/>
</dbReference>
<protein>
    <submittedName>
        <fullName evidence="1">Uncharacterized protein</fullName>
    </submittedName>
</protein>
<sequence>MAAKVGKYALRRLFGLQYESLPKQSLDQHIELKISPSEANTGCEKGIIHRRGKKAKKLMVKIPQGTFRQEEVTYSEGHQANRHINPVGP</sequence>
<dbReference type="SUPFAM" id="SSF49493">
    <property type="entry name" value="HSP40/DnaJ peptide-binding domain"/>
    <property type="match status" value="1"/>
</dbReference>
<accession>X1UHK8</accession>
<dbReference type="InterPro" id="IPR008971">
    <property type="entry name" value="HSP40/DnaJ_pept-bd"/>
</dbReference>
<proteinExistence type="predicted"/>
<dbReference type="AlphaFoldDB" id="X1UHK8"/>
<evidence type="ECO:0000313" key="1">
    <source>
        <dbReference type="EMBL" id="GAI91854.1"/>
    </source>
</evidence>
<dbReference type="GO" id="GO:0051082">
    <property type="term" value="F:unfolded protein binding"/>
    <property type="evidence" value="ECO:0007669"/>
    <property type="project" value="InterPro"/>
</dbReference>